<dbReference type="SUPFAM" id="SSF160631">
    <property type="entry name" value="SMI1/KNR4-like"/>
    <property type="match status" value="1"/>
</dbReference>
<accession>A0ABD7D2K8</accession>
<dbReference type="EMBL" id="CP070249">
    <property type="protein sequence ID" value="QRV42917.1"/>
    <property type="molecule type" value="Genomic_DNA"/>
</dbReference>
<name>A0ABD7D2K8_9ACTN</name>
<dbReference type="Gene3D" id="3.40.1580.10">
    <property type="entry name" value="SMI1/KNR4-like"/>
    <property type="match status" value="1"/>
</dbReference>
<dbReference type="SMART" id="SM00860">
    <property type="entry name" value="SMI1_KNR4"/>
    <property type="match status" value="1"/>
</dbReference>
<feature type="compositionally biased region" description="Basic and acidic residues" evidence="1">
    <location>
        <begin position="55"/>
        <end position="65"/>
    </location>
</feature>
<dbReference type="RefSeq" id="WP_030112904.1">
    <property type="nucleotide sequence ID" value="NZ_CP070242.1"/>
</dbReference>
<dbReference type="Proteomes" id="UP000598054">
    <property type="component" value="Chromosome"/>
</dbReference>
<feature type="region of interest" description="Disordered" evidence="1">
    <location>
        <begin position="1"/>
        <end position="20"/>
    </location>
</feature>
<evidence type="ECO:0000313" key="3">
    <source>
        <dbReference type="EMBL" id="QRV34891.1"/>
    </source>
</evidence>
<evidence type="ECO:0000313" key="4">
    <source>
        <dbReference type="EMBL" id="QRV42917.1"/>
    </source>
</evidence>
<feature type="region of interest" description="Disordered" evidence="1">
    <location>
        <begin position="198"/>
        <end position="224"/>
    </location>
</feature>
<organism evidence="3 6">
    <name type="scientific">Streptomyces californicus</name>
    <dbReference type="NCBI Taxonomy" id="67351"/>
    <lineage>
        <taxon>Bacteria</taxon>
        <taxon>Bacillati</taxon>
        <taxon>Actinomycetota</taxon>
        <taxon>Actinomycetes</taxon>
        <taxon>Kitasatosporales</taxon>
        <taxon>Streptomycetaceae</taxon>
        <taxon>Streptomyces</taxon>
    </lineage>
</organism>
<feature type="domain" description="Knr4/Smi1-like" evidence="2">
    <location>
        <begin position="72"/>
        <end position="198"/>
    </location>
</feature>
<dbReference type="Proteomes" id="UP000623926">
    <property type="component" value="Chromosome"/>
</dbReference>
<gene>
    <name evidence="4" type="ORF">I6J41_20910</name>
    <name evidence="3" type="ORF">I6J42_13100</name>
</gene>
<evidence type="ECO:0000313" key="6">
    <source>
        <dbReference type="Proteomes" id="UP000623926"/>
    </source>
</evidence>
<reference evidence="5 6" key="1">
    <citation type="submission" date="2021-02" db="EMBL/GenBank/DDBJ databases">
        <title>FDA dAtabase for Regulatory Grade micrObial Sequences (FDA-ARGOS): Supporting development and validation of Infectious Disease Dx tests.</title>
        <authorList>
            <person name="Sproer C."/>
            <person name="Gronow S."/>
            <person name="Severitt S."/>
            <person name="Schroder I."/>
            <person name="Tallon L."/>
            <person name="Sadzewicz L."/>
            <person name="Zhao X."/>
            <person name="Boylan J."/>
            <person name="Ott S."/>
            <person name="Bowen H."/>
            <person name="Vavikolanu K."/>
            <person name="Mehta A."/>
            <person name="Aluvathingal J."/>
            <person name="Nadendla S."/>
            <person name="Lowell S."/>
            <person name="Myers T."/>
            <person name="Yan Y."/>
            <person name="Sichtig H."/>
        </authorList>
    </citation>
    <scope>NUCLEOTIDE SEQUENCE [LARGE SCALE GENOMIC DNA]</scope>
    <source>
        <strain evidence="4 5">FDAARGOS_1211</strain>
        <strain evidence="3 6">FDAARGOS_1212</strain>
    </source>
</reference>
<dbReference type="AlphaFoldDB" id="A0ABD7D2K8"/>
<dbReference type="EMBL" id="CP070245">
    <property type="protein sequence ID" value="QRV34891.1"/>
    <property type="molecule type" value="Genomic_DNA"/>
</dbReference>
<evidence type="ECO:0000259" key="2">
    <source>
        <dbReference type="SMART" id="SM00860"/>
    </source>
</evidence>
<dbReference type="GeneID" id="63982023"/>
<evidence type="ECO:0000313" key="5">
    <source>
        <dbReference type="Proteomes" id="UP000598054"/>
    </source>
</evidence>
<dbReference type="InterPro" id="IPR037883">
    <property type="entry name" value="Knr4/Smi1-like_sf"/>
</dbReference>
<dbReference type="InterPro" id="IPR018958">
    <property type="entry name" value="Knr4/Smi1-like_dom"/>
</dbReference>
<feature type="compositionally biased region" description="Acidic residues" evidence="1">
    <location>
        <begin position="202"/>
        <end position="224"/>
    </location>
</feature>
<evidence type="ECO:0000256" key="1">
    <source>
        <dbReference type="SAM" id="MobiDB-lite"/>
    </source>
</evidence>
<dbReference type="Pfam" id="PF09346">
    <property type="entry name" value="SMI1_KNR4"/>
    <property type="match status" value="1"/>
</dbReference>
<sequence length="224" mass="25330">MAGMSETTEPEENDVAPVLTTPGEWRDFLERYGELYVKVRADDEEVDDLLDDEQSEARDRGERVEPWLGEPPAGEEALAASEERLGVRFPPSLRAFFLASDGWTRLDGWVDGIHPCDRVVWMRDSEAGSRVIGIYASIPGNEDEVRLFRRSIEIARGEDYWLLDPTDVGPDGEWAAYEFAPKYGDLTDYPGFSALVHSGYESMEEDAEDEDEDEEEDAEHEDAD</sequence>
<proteinExistence type="predicted"/>
<keyword evidence="5" id="KW-1185">Reference proteome</keyword>
<protein>
    <submittedName>
        <fullName evidence="3">SMI1/KNR4 family protein</fullName>
    </submittedName>
</protein>
<feature type="region of interest" description="Disordered" evidence="1">
    <location>
        <begin position="46"/>
        <end position="76"/>
    </location>
</feature>